<dbReference type="GO" id="GO:0005737">
    <property type="term" value="C:cytoplasm"/>
    <property type="evidence" value="ECO:0007669"/>
    <property type="project" value="TreeGrafter"/>
</dbReference>
<protein>
    <submittedName>
        <fullName evidence="4">PhzF family phenazine biosynthesis protein</fullName>
    </submittedName>
</protein>
<comment type="caution">
    <text evidence="4">The sequence shown here is derived from an EMBL/GenBank/DDBJ whole genome shotgun (WGS) entry which is preliminary data.</text>
</comment>
<evidence type="ECO:0000313" key="5">
    <source>
        <dbReference type="Proteomes" id="UP000490386"/>
    </source>
</evidence>
<organism evidence="4 5">
    <name type="scientific">Pseudoclavibacter terrae</name>
    <dbReference type="NCBI Taxonomy" id="1530195"/>
    <lineage>
        <taxon>Bacteria</taxon>
        <taxon>Bacillati</taxon>
        <taxon>Actinomycetota</taxon>
        <taxon>Actinomycetes</taxon>
        <taxon>Micrococcales</taxon>
        <taxon>Microbacteriaceae</taxon>
        <taxon>Pseudoclavibacter</taxon>
    </lineage>
</organism>
<dbReference type="InterPro" id="IPR003719">
    <property type="entry name" value="Phenazine_PhzF-like"/>
</dbReference>
<dbReference type="Pfam" id="PF02567">
    <property type="entry name" value="PhzC-PhzF"/>
    <property type="match status" value="1"/>
</dbReference>
<dbReference type="EMBL" id="WBJX01000002">
    <property type="protein sequence ID" value="KAB1638354.1"/>
    <property type="molecule type" value="Genomic_DNA"/>
</dbReference>
<comment type="similarity">
    <text evidence="1">Belongs to the PhzF family.</text>
</comment>
<gene>
    <name evidence="4" type="ORF">F8O03_08125</name>
</gene>
<keyword evidence="5" id="KW-1185">Reference proteome</keyword>
<keyword evidence="2" id="KW-0413">Isomerase</keyword>
<dbReference type="OrthoDB" id="9788221at2"/>
<evidence type="ECO:0000256" key="3">
    <source>
        <dbReference type="PIRSR" id="PIRSR016184-1"/>
    </source>
</evidence>
<dbReference type="SUPFAM" id="SSF54506">
    <property type="entry name" value="Diaminopimelate epimerase-like"/>
    <property type="match status" value="1"/>
</dbReference>
<evidence type="ECO:0000256" key="1">
    <source>
        <dbReference type="ARBA" id="ARBA00008270"/>
    </source>
</evidence>
<proteinExistence type="inferred from homology"/>
<feature type="active site" evidence="3">
    <location>
        <position position="45"/>
    </location>
</feature>
<name>A0A7J5B5D5_9MICO</name>
<dbReference type="Gene3D" id="3.10.310.10">
    <property type="entry name" value="Diaminopimelate Epimerase, Chain A, domain 1"/>
    <property type="match status" value="2"/>
</dbReference>
<sequence>MSSTLRYAAFTTDPDGGNPAGIVLDALELDPRERQHIAAELGYSETAFVEPGPRAREYKIRYFSPVAEVPFCGHATIASAVALADREGPGDIVLETSAGRVDVATERVDGSIRAAMTSVDTRSHPADESLVAAALAALDWRKGELNTDFPPHVSFGGVNHLVLTVSTRERLAELEYNFENLKRIMSFNDLTTLQLVYVDGAGEVVHSRNPFPVGGIVEDSATGAAAAAYGGYLRALGRVTARRSFTILQGEDMGRPSQLTVTVDPNSARVTVAGHAVEILTP</sequence>
<dbReference type="AlphaFoldDB" id="A0A7J5B5D5"/>
<dbReference type="PANTHER" id="PTHR13774:SF39">
    <property type="entry name" value="BIOSYNTHESIS PROTEIN, PUTATIVE-RELATED"/>
    <property type="match status" value="1"/>
</dbReference>
<dbReference type="PIRSF" id="PIRSF016184">
    <property type="entry name" value="PhzC_PhzF"/>
    <property type="match status" value="1"/>
</dbReference>
<evidence type="ECO:0000313" key="4">
    <source>
        <dbReference type="EMBL" id="KAB1638354.1"/>
    </source>
</evidence>
<dbReference type="NCBIfam" id="TIGR00654">
    <property type="entry name" value="PhzF_family"/>
    <property type="match status" value="1"/>
</dbReference>
<accession>A0A7J5B5D5</accession>
<dbReference type="GO" id="GO:0016853">
    <property type="term" value="F:isomerase activity"/>
    <property type="evidence" value="ECO:0007669"/>
    <property type="project" value="UniProtKB-KW"/>
</dbReference>
<dbReference type="RefSeq" id="WP_151423418.1">
    <property type="nucleotide sequence ID" value="NZ_WBJX01000002.1"/>
</dbReference>
<dbReference type="PANTHER" id="PTHR13774">
    <property type="entry name" value="PHENAZINE BIOSYNTHESIS PROTEIN"/>
    <property type="match status" value="1"/>
</dbReference>
<reference evidence="4 5" key="1">
    <citation type="submission" date="2019-09" db="EMBL/GenBank/DDBJ databases">
        <title>Phylogeny of genus Pseudoclavibacter and closely related genus.</title>
        <authorList>
            <person name="Li Y."/>
        </authorList>
    </citation>
    <scope>NUCLEOTIDE SEQUENCE [LARGE SCALE GENOMIC DNA]</scope>
    <source>
        <strain evidence="4 5">THG-MD12</strain>
    </source>
</reference>
<dbReference type="Proteomes" id="UP000490386">
    <property type="component" value="Unassembled WGS sequence"/>
</dbReference>
<evidence type="ECO:0000256" key="2">
    <source>
        <dbReference type="ARBA" id="ARBA00023235"/>
    </source>
</evidence>